<feature type="domain" description="Rhamnogalacturonan lyase" evidence="2">
    <location>
        <begin position="256"/>
        <end position="351"/>
    </location>
</feature>
<proteinExistence type="predicted"/>
<dbReference type="GeneID" id="20647700"/>
<dbReference type="Pfam" id="PF14683">
    <property type="entry name" value="CBM-like"/>
    <property type="match status" value="1"/>
</dbReference>
<dbReference type="RefSeq" id="XP_009535390.1">
    <property type="nucleotide sequence ID" value="XM_009537095.1"/>
</dbReference>
<evidence type="ECO:0000259" key="2">
    <source>
        <dbReference type="Pfam" id="PF14683"/>
    </source>
</evidence>
<dbReference type="InterPro" id="IPR029411">
    <property type="entry name" value="RG-lyase_III"/>
</dbReference>
<protein>
    <submittedName>
        <fullName evidence="3">Uncharacterized protein</fullName>
    </submittedName>
</protein>
<keyword evidence="4" id="KW-1185">Reference proteome</keyword>
<dbReference type="InterPro" id="IPR011013">
    <property type="entry name" value="Gal_mutarotase_sf_dom"/>
</dbReference>
<dbReference type="PANTHER" id="PTHR36574">
    <property type="entry name" value="RHAMNOGALACTURONATE LYASE-RELATED"/>
    <property type="match status" value="1"/>
</dbReference>
<dbReference type="GO" id="GO:0045490">
    <property type="term" value="P:pectin catabolic process"/>
    <property type="evidence" value="ECO:0007669"/>
    <property type="project" value="TreeGrafter"/>
</dbReference>
<dbReference type="Proteomes" id="UP000002640">
    <property type="component" value="Unassembled WGS sequence"/>
</dbReference>
<organism evidence="3 4">
    <name type="scientific">Phytophthora sojae (strain P6497)</name>
    <name type="common">Soybean stem and root rot agent</name>
    <name type="synonym">Phytophthora megasperma f. sp. glycines</name>
    <dbReference type="NCBI Taxonomy" id="1094619"/>
    <lineage>
        <taxon>Eukaryota</taxon>
        <taxon>Sar</taxon>
        <taxon>Stramenopiles</taxon>
        <taxon>Oomycota</taxon>
        <taxon>Peronosporomycetes</taxon>
        <taxon>Peronosporales</taxon>
        <taxon>Peronosporaceae</taxon>
        <taxon>Phytophthora</taxon>
    </lineage>
</organism>
<dbReference type="AlphaFoldDB" id="G5A602"/>
<dbReference type="InterPro" id="IPR008979">
    <property type="entry name" value="Galactose-bd-like_sf"/>
</dbReference>
<dbReference type="STRING" id="1094619.G5A602"/>
<dbReference type="InParanoid" id="G5A602"/>
<feature type="domain" description="Rhamnogalacturonase B N-terminal" evidence="1">
    <location>
        <begin position="95"/>
        <end position="174"/>
    </location>
</feature>
<dbReference type="PANTHER" id="PTHR36574:SF1">
    <property type="entry name" value="RHAMNOGALACTURONATE LYASE-RELATED"/>
    <property type="match status" value="1"/>
</dbReference>
<reference evidence="3 4" key="1">
    <citation type="journal article" date="2006" name="Science">
        <title>Phytophthora genome sequences uncover evolutionary origins and mechanisms of pathogenesis.</title>
        <authorList>
            <person name="Tyler B.M."/>
            <person name="Tripathy S."/>
            <person name="Zhang X."/>
            <person name="Dehal P."/>
            <person name="Jiang R.H."/>
            <person name="Aerts A."/>
            <person name="Arredondo F.D."/>
            <person name="Baxter L."/>
            <person name="Bensasson D."/>
            <person name="Beynon J.L."/>
            <person name="Chapman J."/>
            <person name="Damasceno C.M."/>
            <person name="Dorrance A.E."/>
            <person name="Dou D."/>
            <person name="Dickerman A.W."/>
            <person name="Dubchak I.L."/>
            <person name="Garbelotto M."/>
            <person name="Gijzen M."/>
            <person name="Gordon S.G."/>
            <person name="Govers F."/>
            <person name="Grunwald N.J."/>
            <person name="Huang W."/>
            <person name="Ivors K.L."/>
            <person name="Jones R.W."/>
            <person name="Kamoun S."/>
            <person name="Krampis K."/>
            <person name="Lamour K.H."/>
            <person name="Lee M.K."/>
            <person name="McDonald W.H."/>
            <person name="Medina M."/>
            <person name="Meijer H.J."/>
            <person name="Nordberg E.K."/>
            <person name="Maclean D.J."/>
            <person name="Ospina-Giraldo M.D."/>
            <person name="Morris P.F."/>
            <person name="Phuntumart V."/>
            <person name="Putnam N.H."/>
            <person name="Rash S."/>
            <person name="Rose J.K."/>
            <person name="Sakihama Y."/>
            <person name="Salamov A.A."/>
            <person name="Savidor A."/>
            <person name="Scheuring C.F."/>
            <person name="Smith B.M."/>
            <person name="Sobral B.W."/>
            <person name="Terry A."/>
            <person name="Torto-Alalibo T.A."/>
            <person name="Win J."/>
            <person name="Xu Z."/>
            <person name="Zhang H."/>
            <person name="Grigoriev I.V."/>
            <person name="Rokhsar D.S."/>
            <person name="Boore J.L."/>
        </authorList>
    </citation>
    <scope>NUCLEOTIDE SEQUENCE [LARGE SCALE GENOMIC DNA]</scope>
    <source>
        <strain evidence="3 4">P6497</strain>
    </source>
</reference>
<dbReference type="KEGG" id="psoj:PHYSODRAFT_339193"/>
<gene>
    <name evidence="3" type="ORF">PHYSODRAFT_339193</name>
</gene>
<dbReference type="EMBL" id="JH159160">
    <property type="protein sequence ID" value="EGZ08757.1"/>
    <property type="molecule type" value="Genomic_DNA"/>
</dbReference>
<evidence type="ECO:0000313" key="3">
    <source>
        <dbReference type="EMBL" id="EGZ08757.1"/>
    </source>
</evidence>
<dbReference type="SMR" id="G5A602"/>
<dbReference type="SUPFAM" id="SSF74650">
    <property type="entry name" value="Galactose mutarotase-like"/>
    <property type="match status" value="1"/>
</dbReference>
<dbReference type="Gene3D" id="2.60.120.260">
    <property type="entry name" value="Galactose-binding domain-like"/>
    <property type="match status" value="1"/>
</dbReference>
<dbReference type="GO" id="GO:0030246">
    <property type="term" value="F:carbohydrate binding"/>
    <property type="evidence" value="ECO:0007669"/>
    <property type="project" value="InterPro"/>
</dbReference>
<dbReference type="Pfam" id="PF09284">
    <property type="entry name" value="RhgB_N"/>
    <property type="match status" value="1"/>
</dbReference>
<accession>G5A602</accession>
<evidence type="ECO:0000259" key="1">
    <source>
        <dbReference type="Pfam" id="PF09284"/>
    </source>
</evidence>
<dbReference type="InterPro" id="IPR016590">
    <property type="entry name" value="Rhamnogalacturonase_B"/>
</dbReference>
<sequence>MLNQSSASLMNVTSSVPMQPSALVQTSGDKYIINTGAGLTIITRQASCDFVVINYNDQEPRQHGSRPGKVVIQSLNDVKKPINVNCKKRVIKESYSFCLNKNVAGITAIEATDVVTNAGGTTRSKYYPGLSFVDDAVHGVNSTAAGLYLVISEQGYETSSGGPFFRDINNKLGAGPDVSTLDFSFFQDQELTGFVPDAKCGEVAGTITDANDVLGDSEVVVVFSNADAQYWVKVPACIKTFTSPKMKPALRSLRPIWRIGEWDGKPDGFLNADKIHPSNAHPEAWGPITFATGSDEDSEFSMALFRAANDDVKITSDLTVAQAGQDKTLKIGVTLTQVNAHPDVKANDFQTKTVLSVGQDAWYYPRRDCQDLVLEVTVGFDAQPSPGLHWGGFFHNKISAFERAITTG</sequence>
<name>G5A602_PHYSP</name>
<dbReference type="GO" id="GO:0016837">
    <property type="term" value="F:carbon-oxygen lyase activity, acting on polysaccharides"/>
    <property type="evidence" value="ECO:0007669"/>
    <property type="project" value="InterPro"/>
</dbReference>
<dbReference type="Gene3D" id="2.70.98.10">
    <property type="match status" value="1"/>
</dbReference>
<dbReference type="InterPro" id="IPR015364">
    <property type="entry name" value="RhgB_N"/>
</dbReference>
<evidence type="ECO:0000313" key="4">
    <source>
        <dbReference type="Proteomes" id="UP000002640"/>
    </source>
</evidence>
<dbReference type="InterPro" id="IPR014718">
    <property type="entry name" value="GH-type_carb-bd"/>
</dbReference>
<dbReference type="SUPFAM" id="SSF49785">
    <property type="entry name" value="Galactose-binding domain-like"/>
    <property type="match status" value="1"/>
</dbReference>